<comment type="caution">
    <text evidence="1">The sequence shown here is derived from an EMBL/GenBank/DDBJ whole genome shotgun (WGS) entry which is preliminary data.</text>
</comment>
<proteinExistence type="predicted"/>
<organism evidence="1 2">
    <name type="scientific">Paenibacillus ferrarius</name>
    <dbReference type="NCBI Taxonomy" id="1469647"/>
    <lineage>
        <taxon>Bacteria</taxon>
        <taxon>Bacillati</taxon>
        <taxon>Bacillota</taxon>
        <taxon>Bacilli</taxon>
        <taxon>Bacillales</taxon>
        <taxon>Paenibacillaceae</taxon>
        <taxon>Paenibacillus</taxon>
    </lineage>
</organism>
<accession>A0A1V4HEV1</accession>
<dbReference type="RefSeq" id="WP_079416197.1">
    <property type="nucleotide sequence ID" value="NZ_MBTG01000025.1"/>
</dbReference>
<evidence type="ECO:0000313" key="1">
    <source>
        <dbReference type="EMBL" id="OPH52999.1"/>
    </source>
</evidence>
<evidence type="ECO:0000313" key="2">
    <source>
        <dbReference type="Proteomes" id="UP000190626"/>
    </source>
</evidence>
<name>A0A1V4HEV1_9BACL</name>
<dbReference type="Proteomes" id="UP000190626">
    <property type="component" value="Unassembled WGS sequence"/>
</dbReference>
<protein>
    <submittedName>
        <fullName evidence="1">Uncharacterized protein</fullName>
    </submittedName>
</protein>
<reference evidence="2" key="1">
    <citation type="submission" date="2016-07" db="EMBL/GenBank/DDBJ databases">
        <authorList>
            <person name="Florea S."/>
            <person name="Webb J.S."/>
            <person name="Jaromczyk J."/>
            <person name="Schardl C.L."/>
        </authorList>
    </citation>
    <scope>NUCLEOTIDE SEQUENCE [LARGE SCALE GENOMIC DNA]</scope>
    <source>
        <strain evidence="2">CY1</strain>
    </source>
</reference>
<dbReference type="AlphaFoldDB" id="A0A1V4HEV1"/>
<dbReference type="STRING" id="1469647.BC351_32600"/>
<gene>
    <name evidence="1" type="ORF">BC351_32600</name>
</gene>
<keyword evidence="2" id="KW-1185">Reference proteome</keyword>
<dbReference type="EMBL" id="MBTG01000025">
    <property type="protein sequence ID" value="OPH52999.1"/>
    <property type="molecule type" value="Genomic_DNA"/>
</dbReference>
<sequence length="145" mass="15996">MFDVRVLGVALMTNGERGIRISFTDESNGVEQMLLYSQTNEGDVLVLDRINKDDLEVLSFSLDEGLELTVKHGPLVGHVFAAGDHGLLYAQRQPSGDNVYVGYFQEDQTSTYRIAGHDFVVTHSHGTKVVNAKLLLNGDVKCELN</sequence>